<dbReference type="Proteomes" id="UP000664369">
    <property type="component" value="Unassembled WGS sequence"/>
</dbReference>
<accession>A0ABS3QHH1</accession>
<proteinExistence type="predicted"/>
<comment type="caution">
    <text evidence="4">The sequence shown here is derived from an EMBL/GenBank/DDBJ whole genome shotgun (WGS) entry which is preliminary data.</text>
</comment>
<evidence type="ECO:0000259" key="3">
    <source>
        <dbReference type="Pfam" id="PF02581"/>
    </source>
</evidence>
<name>A0ABS3QHH1_9BACT</name>
<dbReference type="CDD" id="cd00564">
    <property type="entry name" value="TMP_TenI"/>
    <property type="match status" value="1"/>
</dbReference>
<protein>
    <submittedName>
        <fullName evidence="4">Thiamine phosphate synthase</fullName>
    </submittedName>
</protein>
<reference evidence="4 5" key="1">
    <citation type="submission" date="2021-03" db="EMBL/GenBank/DDBJ databases">
        <authorList>
            <person name="Kim M.K."/>
        </authorList>
    </citation>
    <scope>NUCLEOTIDE SEQUENCE [LARGE SCALE GENOMIC DNA]</scope>
    <source>
        <strain evidence="4 5">BT442</strain>
    </source>
</reference>
<dbReference type="EMBL" id="JAGETZ010000007">
    <property type="protein sequence ID" value="MBO2010433.1"/>
    <property type="molecule type" value="Genomic_DNA"/>
</dbReference>
<dbReference type="InterPro" id="IPR036206">
    <property type="entry name" value="ThiamineP_synth_sf"/>
</dbReference>
<dbReference type="SUPFAM" id="SSF51391">
    <property type="entry name" value="Thiamin phosphate synthase"/>
    <property type="match status" value="1"/>
</dbReference>
<keyword evidence="5" id="KW-1185">Reference proteome</keyword>
<gene>
    <name evidence="4" type="ORF">J4E00_15335</name>
</gene>
<evidence type="ECO:0000313" key="4">
    <source>
        <dbReference type="EMBL" id="MBO2010433.1"/>
    </source>
</evidence>
<organism evidence="4 5">
    <name type="scientific">Hymenobacter negativus</name>
    <dbReference type="NCBI Taxonomy" id="2795026"/>
    <lineage>
        <taxon>Bacteria</taxon>
        <taxon>Pseudomonadati</taxon>
        <taxon>Bacteroidota</taxon>
        <taxon>Cytophagia</taxon>
        <taxon>Cytophagales</taxon>
        <taxon>Hymenobacteraceae</taxon>
        <taxon>Hymenobacter</taxon>
    </lineage>
</organism>
<dbReference type="InterPro" id="IPR022998">
    <property type="entry name" value="ThiamineP_synth_TenI"/>
</dbReference>
<dbReference type="PANTHER" id="PTHR20857:SF15">
    <property type="entry name" value="THIAMINE-PHOSPHATE SYNTHASE"/>
    <property type="match status" value="1"/>
</dbReference>
<comment type="pathway">
    <text evidence="1">Cofactor biosynthesis; thiamine diphosphate biosynthesis.</text>
</comment>
<feature type="domain" description="Thiamine phosphate synthase/TenI" evidence="3">
    <location>
        <begin position="7"/>
        <end position="184"/>
    </location>
</feature>
<evidence type="ECO:0000256" key="2">
    <source>
        <dbReference type="ARBA" id="ARBA00022977"/>
    </source>
</evidence>
<dbReference type="Gene3D" id="3.20.20.70">
    <property type="entry name" value="Aldolase class I"/>
    <property type="match status" value="1"/>
</dbReference>
<evidence type="ECO:0000313" key="5">
    <source>
        <dbReference type="Proteomes" id="UP000664369"/>
    </source>
</evidence>
<dbReference type="Pfam" id="PF02581">
    <property type="entry name" value="TMP-TENI"/>
    <property type="match status" value="1"/>
</dbReference>
<dbReference type="InterPro" id="IPR013785">
    <property type="entry name" value="Aldolase_TIM"/>
</dbReference>
<keyword evidence="2" id="KW-0784">Thiamine biosynthesis</keyword>
<dbReference type="PANTHER" id="PTHR20857">
    <property type="entry name" value="THIAMINE-PHOSPHATE PYROPHOSPHORYLASE"/>
    <property type="match status" value="1"/>
</dbReference>
<sequence>MFRLLVITAPIALPDEPRLLTNLLDAGLPSLHLRKPGWPAAQVETLIRAIPTPFHKRLVLHEHPELVRQYHLGGLHLTGAQRAATGPRPSLRSGQTLSTSLHSLAEIRRHRRRYDYVFLSPIFNSISKQGYASGFQLPEVQKCLELLATRVGYCPHVLALGGVAAENIGLLPSAGFAGAAVLGTIWQSIDPVAAWRQLTAQTL</sequence>
<evidence type="ECO:0000256" key="1">
    <source>
        <dbReference type="ARBA" id="ARBA00004948"/>
    </source>
</evidence>
<dbReference type="RefSeq" id="WP_208176070.1">
    <property type="nucleotide sequence ID" value="NZ_JAGETZ010000007.1"/>
</dbReference>